<keyword evidence="1 8" id="KW-0436">Ligase</keyword>
<dbReference type="Pfam" id="PF00133">
    <property type="entry name" value="tRNA-synt_1"/>
    <property type="match status" value="1"/>
</dbReference>
<evidence type="ECO:0000256" key="1">
    <source>
        <dbReference type="ARBA" id="ARBA00022598"/>
    </source>
</evidence>
<dbReference type="InterPro" id="IPR023586">
    <property type="entry name" value="Ile-tRNA-ligase_type2"/>
</dbReference>
<dbReference type="EC" id="6.1.1.5" evidence="8"/>
<evidence type="ECO:0000256" key="2">
    <source>
        <dbReference type="ARBA" id="ARBA00022741"/>
    </source>
</evidence>
<evidence type="ECO:0000256" key="5">
    <source>
        <dbReference type="ARBA" id="ARBA00023146"/>
    </source>
</evidence>
<organism evidence="11 12">
    <name type="scientific">Algoriphagus limi</name>
    <dbReference type="NCBI Taxonomy" id="2975273"/>
    <lineage>
        <taxon>Bacteria</taxon>
        <taxon>Pseudomonadati</taxon>
        <taxon>Bacteroidota</taxon>
        <taxon>Cytophagia</taxon>
        <taxon>Cytophagales</taxon>
        <taxon>Cyclobacteriaceae</taxon>
        <taxon>Algoriphagus</taxon>
    </lineage>
</organism>
<evidence type="ECO:0000259" key="10">
    <source>
        <dbReference type="Pfam" id="PF08264"/>
    </source>
</evidence>
<dbReference type="GO" id="GO:0016853">
    <property type="term" value="F:isomerase activity"/>
    <property type="evidence" value="ECO:0007669"/>
    <property type="project" value="UniProtKB-KW"/>
</dbReference>
<comment type="function">
    <text evidence="6 8">Catalyzes the attachment of isoleucine to tRNA(Ile). As IleRS can inadvertently accommodate and process structurally similar amino acids such as valine, to avoid such errors it has two additional distinct tRNA(Ile)-dependent editing activities. One activity is designated as 'pretransfer' editing and involves the hydrolysis of activated Val-AMP. The other activity is designated 'posttransfer' editing and involves deacylation of mischarged Val-tRNA(Ile).</text>
</comment>
<sequence length="1127" mass="128544">MKTYQEFKQVDYPHIGESVLAYWKENQIFEKSIANREGAQTFTFYEGPPSANGTPGIHHVMARTLKDIFCRYKTLRGFQVKRKGGWDTHGLPVELQVEKELGITKEDIGKKISVEEYNKRCRETVMRYKNEWDDLTEKIGYWVDLDDPYITFDSKYIETLWYLLKRLYEKGLLYKGYTIQPYSPAAGTGLSSHELNQPGTYKDVKDTSITAQFKLKNQDNTYILAWTTTPWTLPSNSALAIGEKLDYVKVKTFNPYTFEPVNVILAKARMGAYLNPKAADLKLEDYKPGDKLIPFEIIEEFKGKDMLGWEYEQLFPIEGLALPYPAFTVVAGDYVTTEDGTGIVHLAKAFGADDFRTLVQNNVPGVFVKDELGNDIPVVDKQGKFLPVVGEYLAAKMKEHGITAHKEFGPDDFFVKNYTEDDEGASDYKNTDIIISIILKNENKAFKVEKYEHSYPHCWRTDKPVLYYPLESWFIKTTAYKDQLVALNKTINWKPEATGTGRFGNWLENLVDWNLSRSRFWGTPLPIWRTSDGSEEKCIGSISELNTEIEKSIAAGFMEKSPYEGKELDLHRPYVDDVILVSSKGEKMFREPDLIDVWFDSGAMPYAQWHFPFENQSIFKHNFPADYIAEGVDQTRGWFFTLHAIAVMLFDSVAFKNVIANGLVLDKNGNKMSKRLGNAVDPFKTLKEYGPDALRWYMLSNANPWDNLKFNLDGVTEVQRRFFGTLQNTYNFFALYANLDAFIYDPSKAIAVKDRAELDQWIISKLQSLIAEVEEAMDQYDATRATRAIMNFTVDQLSNWYVRLARKRFWRGEMNADKQAAYETLYECLLSLTQLMSSFAPFYSDWLYKNLTEAGEGGKESVHLTDWVSANQSLIDEDLERSMELAQTISSLVHSLRKKEKLKVRQPLQRILIPVLSKKTQEQIEHVAELIKTEVNIKQIEFLDDASGILVKEVKPNLPVLGKKYGPKMRFVVAAIKSWGQDEINQIEREGKLSIDVDGEAVDLLLEEVLISSQDIPGWSVASDGGVTVALDVTVTEELKQEGVARDLVNRIQNLRKEMGLEVQDKIHIQIADGNTLVDASVENFGSYIQSETQALSLRVTEEAKGGTLLDMDDFEIAVIVQKAEGN</sequence>
<evidence type="ECO:0000256" key="3">
    <source>
        <dbReference type="ARBA" id="ARBA00022840"/>
    </source>
</evidence>
<comment type="cofactor">
    <cofactor evidence="8">
        <name>Zn(2+)</name>
        <dbReference type="ChEBI" id="CHEBI:29105"/>
    </cofactor>
</comment>
<name>A0ABT2G606_9BACT</name>
<dbReference type="PANTHER" id="PTHR42780">
    <property type="entry name" value="SOLEUCYL-TRNA SYNTHETASE"/>
    <property type="match status" value="1"/>
</dbReference>
<keyword evidence="8" id="KW-0963">Cytoplasm</keyword>
<comment type="subcellular location">
    <subcellularLocation>
        <location evidence="8">Cytoplasm</location>
    </subcellularLocation>
</comment>
<feature type="domain" description="Aminoacyl-tRNA synthetase class Ia" evidence="9">
    <location>
        <begin position="19"/>
        <end position="706"/>
    </location>
</feature>
<dbReference type="EMBL" id="JANWGH010000002">
    <property type="protein sequence ID" value="MCS5490695.1"/>
    <property type="molecule type" value="Genomic_DNA"/>
</dbReference>
<dbReference type="Pfam" id="PF19302">
    <property type="entry name" value="DUF5915"/>
    <property type="match status" value="1"/>
</dbReference>
<dbReference type="RefSeq" id="WP_259414385.1">
    <property type="nucleotide sequence ID" value="NZ_JANWGH010000002.1"/>
</dbReference>
<comment type="catalytic activity">
    <reaction evidence="7 8">
        <text>tRNA(Ile) + L-isoleucine + ATP = L-isoleucyl-tRNA(Ile) + AMP + diphosphate</text>
        <dbReference type="Rhea" id="RHEA:11060"/>
        <dbReference type="Rhea" id="RHEA-COMP:9666"/>
        <dbReference type="Rhea" id="RHEA-COMP:9695"/>
        <dbReference type="ChEBI" id="CHEBI:30616"/>
        <dbReference type="ChEBI" id="CHEBI:33019"/>
        <dbReference type="ChEBI" id="CHEBI:58045"/>
        <dbReference type="ChEBI" id="CHEBI:78442"/>
        <dbReference type="ChEBI" id="CHEBI:78528"/>
        <dbReference type="ChEBI" id="CHEBI:456215"/>
        <dbReference type="EC" id="6.1.1.5"/>
    </reaction>
</comment>
<evidence type="ECO:0000256" key="7">
    <source>
        <dbReference type="ARBA" id="ARBA00048359"/>
    </source>
</evidence>
<evidence type="ECO:0000313" key="11">
    <source>
        <dbReference type="EMBL" id="MCS5490695.1"/>
    </source>
</evidence>
<dbReference type="Proteomes" id="UP001206788">
    <property type="component" value="Unassembled WGS sequence"/>
</dbReference>
<evidence type="ECO:0000256" key="6">
    <source>
        <dbReference type="ARBA" id="ARBA00025217"/>
    </source>
</evidence>
<feature type="short sequence motif" description="'KMSKS' region" evidence="8">
    <location>
        <begin position="671"/>
        <end position="675"/>
    </location>
</feature>
<dbReference type="SUPFAM" id="SSF52374">
    <property type="entry name" value="Nucleotidylyl transferase"/>
    <property type="match status" value="1"/>
</dbReference>
<dbReference type="Gene3D" id="3.40.50.620">
    <property type="entry name" value="HUPs"/>
    <property type="match status" value="2"/>
</dbReference>
<dbReference type="GO" id="GO:0004822">
    <property type="term" value="F:isoleucine-tRNA ligase activity"/>
    <property type="evidence" value="ECO:0007669"/>
    <property type="project" value="UniProtKB-EC"/>
</dbReference>
<comment type="domain">
    <text evidence="8">IleRS has two distinct active sites: one for aminoacylation and one for editing. The misactivated valine is translocated from the active site to the editing site, which sterically excludes the correctly activated isoleucine. The single editing site contains two valyl binding pockets, one specific for each substrate (Val-AMP or Val-tRNA(Ile)).</text>
</comment>
<keyword evidence="8" id="KW-0862">Zinc</keyword>
<feature type="domain" description="Methionyl/Valyl/Leucyl/Isoleucyl-tRNA synthetase anticodon-binding" evidence="10">
    <location>
        <begin position="759"/>
        <end position="910"/>
    </location>
</feature>
<dbReference type="InterPro" id="IPR014729">
    <property type="entry name" value="Rossmann-like_a/b/a_fold"/>
</dbReference>
<comment type="caution">
    <text evidence="11">The sequence shown here is derived from an EMBL/GenBank/DDBJ whole genome shotgun (WGS) entry which is preliminary data.</text>
</comment>
<keyword evidence="11" id="KW-0413">Isomerase</keyword>
<protein>
    <recommendedName>
        <fullName evidence="8">Isoleucine--tRNA ligase</fullName>
        <ecNumber evidence="8">6.1.1.5</ecNumber>
    </recommendedName>
    <alternativeName>
        <fullName evidence="8">Isoleucyl-tRNA synthetase</fullName>
        <shortName evidence="8">IleRS</shortName>
    </alternativeName>
</protein>
<dbReference type="InterPro" id="IPR013155">
    <property type="entry name" value="M/V/L/I-tRNA-synth_anticd-bd"/>
</dbReference>
<dbReference type="HAMAP" id="MF_02003">
    <property type="entry name" value="Ile_tRNA_synth_type2"/>
    <property type="match status" value="1"/>
</dbReference>
<evidence type="ECO:0000313" key="12">
    <source>
        <dbReference type="Proteomes" id="UP001206788"/>
    </source>
</evidence>
<gene>
    <name evidence="8 11" type="primary">ileS</name>
    <name evidence="11" type="ORF">NY014_09655</name>
</gene>
<dbReference type="Gene3D" id="1.10.730.10">
    <property type="entry name" value="Isoleucyl-tRNA Synthetase, Domain 1"/>
    <property type="match status" value="1"/>
</dbReference>
<keyword evidence="8" id="KW-0479">Metal-binding</keyword>
<feature type="short sequence motif" description="'HIGH' region" evidence="8">
    <location>
        <begin position="49"/>
        <end position="59"/>
    </location>
</feature>
<dbReference type="InterPro" id="IPR002300">
    <property type="entry name" value="aa-tRNA-synth_Ia"/>
</dbReference>
<feature type="binding site" evidence="8">
    <location>
        <position position="674"/>
    </location>
    <ligand>
        <name>ATP</name>
        <dbReference type="ChEBI" id="CHEBI:30616"/>
    </ligand>
</feature>
<dbReference type="PRINTS" id="PR00984">
    <property type="entry name" value="TRNASYNTHILE"/>
</dbReference>
<keyword evidence="3 8" id="KW-0067">ATP-binding</keyword>
<accession>A0ABT2G606</accession>
<dbReference type="InterPro" id="IPR033709">
    <property type="entry name" value="Anticodon_Ile_ABEc"/>
</dbReference>
<evidence type="ECO:0000259" key="9">
    <source>
        <dbReference type="Pfam" id="PF00133"/>
    </source>
</evidence>
<dbReference type="PANTHER" id="PTHR42780:SF1">
    <property type="entry name" value="ISOLEUCINE--TRNA LIGASE, CYTOPLASMIC"/>
    <property type="match status" value="1"/>
</dbReference>
<dbReference type="NCBIfam" id="TIGR00392">
    <property type="entry name" value="ileS"/>
    <property type="match status" value="1"/>
</dbReference>
<keyword evidence="2 8" id="KW-0547">Nucleotide-binding</keyword>
<comment type="subunit">
    <text evidence="8">Monomer.</text>
</comment>
<proteinExistence type="inferred from homology"/>
<keyword evidence="5 8" id="KW-0030">Aminoacyl-tRNA synthetase</keyword>
<dbReference type="InterPro" id="IPR002301">
    <property type="entry name" value="Ile-tRNA-ligase"/>
</dbReference>
<dbReference type="InterPro" id="IPR009080">
    <property type="entry name" value="tRNAsynth_Ia_anticodon-bd"/>
</dbReference>
<dbReference type="CDD" id="cd07961">
    <property type="entry name" value="Anticodon_Ia_Ile_ABEc"/>
    <property type="match status" value="1"/>
</dbReference>
<dbReference type="InterPro" id="IPR009008">
    <property type="entry name" value="Val/Leu/Ile-tRNA-synth_edit"/>
</dbReference>
<dbReference type="SUPFAM" id="SSF47323">
    <property type="entry name" value="Anticodon-binding domain of a subclass of class I aminoacyl-tRNA synthetases"/>
    <property type="match status" value="1"/>
</dbReference>
<keyword evidence="12" id="KW-1185">Reference proteome</keyword>
<dbReference type="SUPFAM" id="SSF50677">
    <property type="entry name" value="ValRS/IleRS/LeuRS editing domain"/>
    <property type="match status" value="1"/>
</dbReference>
<keyword evidence="4 8" id="KW-0648">Protein biosynthesis</keyword>
<dbReference type="Pfam" id="PF08264">
    <property type="entry name" value="Anticodon_1"/>
    <property type="match status" value="1"/>
</dbReference>
<reference evidence="11 12" key="1">
    <citation type="submission" date="2022-08" db="EMBL/GenBank/DDBJ databases">
        <title>Algoriphagus sp. CAU 1643 isolated from mud.</title>
        <authorList>
            <person name="Kim W."/>
        </authorList>
    </citation>
    <scope>NUCLEOTIDE SEQUENCE [LARGE SCALE GENOMIC DNA]</scope>
    <source>
        <strain evidence="11 12">CAU 1643</strain>
    </source>
</reference>
<dbReference type="CDD" id="cd00818">
    <property type="entry name" value="IleRS_core"/>
    <property type="match status" value="1"/>
</dbReference>
<comment type="similarity">
    <text evidence="8">Belongs to the class-I aminoacyl-tRNA synthetase family. IleS type 2 subfamily.</text>
</comment>
<dbReference type="Gene3D" id="3.90.740.10">
    <property type="entry name" value="Valyl/Leucyl/Isoleucyl-tRNA synthetase, editing domain"/>
    <property type="match status" value="1"/>
</dbReference>
<evidence type="ECO:0000256" key="8">
    <source>
        <dbReference type="HAMAP-Rule" id="MF_02003"/>
    </source>
</evidence>
<evidence type="ECO:0000256" key="4">
    <source>
        <dbReference type="ARBA" id="ARBA00022917"/>
    </source>
</evidence>